<organism evidence="1 2">
    <name type="scientific">Amycolatopsis japonica</name>
    <dbReference type="NCBI Taxonomy" id="208439"/>
    <lineage>
        <taxon>Bacteria</taxon>
        <taxon>Bacillati</taxon>
        <taxon>Actinomycetota</taxon>
        <taxon>Actinomycetes</taxon>
        <taxon>Pseudonocardiales</taxon>
        <taxon>Pseudonocardiaceae</taxon>
        <taxon>Amycolatopsis</taxon>
        <taxon>Amycolatopsis japonica group</taxon>
    </lineage>
</organism>
<dbReference type="RefSeq" id="WP_073848466.1">
    <property type="nucleotide sequence ID" value="NZ_CP008953.1"/>
</dbReference>
<dbReference type="Gene3D" id="1.10.287.1060">
    <property type="entry name" value="ESAT-6-like"/>
    <property type="match status" value="1"/>
</dbReference>
<evidence type="ECO:0008006" key="3">
    <source>
        <dbReference type="Google" id="ProtNLM"/>
    </source>
</evidence>
<dbReference type="AlphaFoldDB" id="A0A075URN0"/>
<protein>
    <recommendedName>
        <fullName evidence="3">WXG100 family type VII secretion target</fullName>
    </recommendedName>
</protein>
<dbReference type="InterPro" id="IPR036689">
    <property type="entry name" value="ESAT-6-like_sf"/>
</dbReference>
<evidence type="ECO:0000313" key="1">
    <source>
        <dbReference type="EMBL" id="AIG75091.1"/>
    </source>
</evidence>
<dbReference type="HOGENOM" id="CLU_2046576_0_0_11"/>
<dbReference type="eggNOG" id="ENOG5033X07">
    <property type="taxonomic scope" value="Bacteria"/>
</dbReference>
<dbReference type="Proteomes" id="UP000028492">
    <property type="component" value="Chromosome"/>
</dbReference>
<dbReference type="KEGG" id="aja:AJAP_11005"/>
<evidence type="ECO:0000313" key="2">
    <source>
        <dbReference type="Proteomes" id="UP000028492"/>
    </source>
</evidence>
<dbReference type="InterPro" id="IPR010310">
    <property type="entry name" value="T7SS_ESAT-6-like"/>
</dbReference>
<dbReference type="EMBL" id="CP008953">
    <property type="protein sequence ID" value="AIG75091.1"/>
    <property type="molecule type" value="Genomic_DNA"/>
</dbReference>
<dbReference type="SUPFAM" id="SSF140453">
    <property type="entry name" value="EsxAB dimer-like"/>
    <property type="match status" value="1"/>
</dbReference>
<dbReference type="Pfam" id="PF06013">
    <property type="entry name" value="WXG100"/>
    <property type="match status" value="1"/>
</dbReference>
<reference evidence="1 2" key="1">
    <citation type="journal article" date="2014" name="J. Biotechnol.">
        <title>Complete genome sequence of the actinobacterium Amycolatopsis japonica MG417-CF17(T) (=DSM 44213T) producing (S,S)-N,N'-ethylenediaminedisuccinic acid.</title>
        <authorList>
            <person name="Stegmann E."/>
            <person name="Albersmeier A."/>
            <person name="Spohn M."/>
            <person name="Gert H."/>
            <person name="Weber T."/>
            <person name="Wohlleben W."/>
            <person name="Kalinowski J."/>
            <person name="Ruckert C."/>
        </authorList>
    </citation>
    <scope>NUCLEOTIDE SEQUENCE [LARGE SCALE GENOMIC DNA]</scope>
    <source>
        <strain evidence="2">MG417-CF17 (DSM 44213)</strain>
    </source>
</reference>
<keyword evidence="2" id="KW-1185">Reference proteome</keyword>
<accession>A0A075URN0</accession>
<gene>
    <name evidence="1" type="ORF">AJAP_11005</name>
</gene>
<proteinExistence type="predicted"/>
<sequence>MTGTGYQADAAAMARAVQGFEETASNAKTTMASLESELTQTLHNYKGDQAVAFWDLQRRLQEKMTIAVNELNTMSRLVHESNRNYNSGDEQVRESLTGVSGTVDQTVIHRLNP</sequence>
<name>A0A075URN0_9PSEU</name>
<dbReference type="STRING" id="208439.AJAP_11005"/>